<proteinExistence type="predicted"/>
<keyword evidence="1" id="KW-1133">Transmembrane helix</keyword>
<evidence type="ECO:0000313" key="2">
    <source>
        <dbReference type="EMBL" id="GFS80139.1"/>
    </source>
</evidence>
<feature type="transmembrane region" description="Helical" evidence="1">
    <location>
        <begin position="62"/>
        <end position="95"/>
    </location>
</feature>
<dbReference type="AlphaFoldDB" id="A0A8X6MVM0"/>
<accession>A0A8X6MVM0</accession>
<protein>
    <submittedName>
        <fullName evidence="2">Uncharacterized protein</fullName>
    </submittedName>
</protein>
<sequence length="295" mass="33766">MSEELFHVRDINGTGHGRHSPNPELLLKLKDFCCLWKISSFLGINVERAKDAIRKHSNFSQYLFYILALIFLSYSTAKLILVLPCFFSLLIRVLYSNSSHLLDKYHERLKKVEDGTAHLKFITIYSVLIELIQDQYNLLIVPNMLCNAIYFLHLFTPAFAAFCEHVMGNSNLDIIEDMTSTSEKISFACTVMVCLIAFLCVPSCLHRMHTQMTEITDLFARIQEIAVFNFSADYRTVEILKIVSKKNHLTISTFDVVYSNPNIVVIGTMFVIANSIKQLMFDGIYDADIAFNETD</sequence>
<keyword evidence="1" id="KW-0472">Membrane</keyword>
<feature type="transmembrane region" description="Helical" evidence="1">
    <location>
        <begin position="185"/>
        <end position="205"/>
    </location>
</feature>
<evidence type="ECO:0000256" key="1">
    <source>
        <dbReference type="SAM" id="Phobius"/>
    </source>
</evidence>
<dbReference type="EMBL" id="BMAW01097540">
    <property type="protein sequence ID" value="GFS80139.1"/>
    <property type="molecule type" value="Genomic_DNA"/>
</dbReference>
<keyword evidence="3" id="KW-1185">Reference proteome</keyword>
<comment type="caution">
    <text evidence="2">The sequence shown here is derived from an EMBL/GenBank/DDBJ whole genome shotgun (WGS) entry which is preliminary data.</text>
</comment>
<name>A0A8X6MVM0_NEPPI</name>
<organism evidence="2 3">
    <name type="scientific">Nephila pilipes</name>
    <name type="common">Giant wood spider</name>
    <name type="synonym">Nephila maculata</name>
    <dbReference type="NCBI Taxonomy" id="299642"/>
    <lineage>
        <taxon>Eukaryota</taxon>
        <taxon>Metazoa</taxon>
        <taxon>Ecdysozoa</taxon>
        <taxon>Arthropoda</taxon>
        <taxon>Chelicerata</taxon>
        <taxon>Arachnida</taxon>
        <taxon>Araneae</taxon>
        <taxon>Araneomorphae</taxon>
        <taxon>Entelegynae</taxon>
        <taxon>Araneoidea</taxon>
        <taxon>Nephilidae</taxon>
        <taxon>Nephila</taxon>
    </lineage>
</organism>
<feature type="transmembrane region" description="Helical" evidence="1">
    <location>
        <begin position="144"/>
        <end position="162"/>
    </location>
</feature>
<dbReference type="OrthoDB" id="10336223at2759"/>
<keyword evidence="1" id="KW-0812">Transmembrane</keyword>
<gene>
    <name evidence="2" type="ORF">NPIL_375381</name>
</gene>
<feature type="transmembrane region" description="Helical" evidence="1">
    <location>
        <begin position="115"/>
        <end position="132"/>
    </location>
</feature>
<reference evidence="2" key="1">
    <citation type="submission" date="2020-08" db="EMBL/GenBank/DDBJ databases">
        <title>Multicomponent nature underlies the extraordinary mechanical properties of spider dragline silk.</title>
        <authorList>
            <person name="Kono N."/>
            <person name="Nakamura H."/>
            <person name="Mori M."/>
            <person name="Yoshida Y."/>
            <person name="Ohtoshi R."/>
            <person name="Malay A.D."/>
            <person name="Moran D.A.P."/>
            <person name="Tomita M."/>
            <person name="Numata K."/>
            <person name="Arakawa K."/>
        </authorList>
    </citation>
    <scope>NUCLEOTIDE SEQUENCE</scope>
</reference>
<dbReference type="Proteomes" id="UP000887013">
    <property type="component" value="Unassembled WGS sequence"/>
</dbReference>
<evidence type="ECO:0000313" key="3">
    <source>
        <dbReference type="Proteomes" id="UP000887013"/>
    </source>
</evidence>